<protein>
    <submittedName>
        <fullName evidence="3">Proline-rich protein</fullName>
    </submittedName>
</protein>
<evidence type="ECO:0000256" key="2">
    <source>
        <dbReference type="SAM" id="SignalP"/>
    </source>
</evidence>
<sequence>MASSSKINVMIAVVVLVVSVMSIGEATAARRLQQMGGFPSFPMPTNPGFPSPSTGGGFPSFPMPTTPSTGFGGFPTPSTGFGGGLPNFPFPSFPNTPADPNVPAQTTTP</sequence>
<feature type="signal peptide" evidence="2">
    <location>
        <begin position="1"/>
        <end position="28"/>
    </location>
</feature>
<keyword evidence="4" id="KW-1185">Reference proteome</keyword>
<organism evidence="3 4">
    <name type="scientific">Solanum tuberosum</name>
    <name type="common">Potato</name>
    <dbReference type="NCBI Taxonomy" id="4113"/>
    <lineage>
        <taxon>Eukaryota</taxon>
        <taxon>Viridiplantae</taxon>
        <taxon>Streptophyta</taxon>
        <taxon>Embryophyta</taxon>
        <taxon>Tracheophyta</taxon>
        <taxon>Spermatophyta</taxon>
        <taxon>Magnoliopsida</taxon>
        <taxon>eudicotyledons</taxon>
        <taxon>Gunneridae</taxon>
        <taxon>Pentapetalae</taxon>
        <taxon>asterids</taxon>
        <taxon>lamiids</taxon>
        <taxon>Solanales</taxon>
        <taxon>Solanaceae</taxon>
        <taxon>Solanoideae</taxon>
        <taxon>Solaneae</taxon>
        <taxon>Solanum</taxon>
    </lineage>
</organism>
<dbReference type="EnsemblPlants" id="PGSC0003DMT400083789">
    <property type="protein sequence ID" value="PGSC0003DMT400083789"/>
    <property type="gene ID" value="PGSC0003DMG400033587"/>
</dbReference>
<dbReference type="AlphaFoldDB" id="M1D753"/>
<accession>M1D753</accession>
<dbReference type="OMA" id="FPMPTNP"/>
<evidence type="ECO:0000313" key="4">
    <source>
        <dbReference type="Proteomes" id="UP000011115"/>
    </source>
</evidence>
<dbReference type="InParanoid" id="M1D753"/>
<name>M1D753_SOLTU</name>
<evidence type="ECO:0000313" key="3">
    <source>
        <dbReference type="EnsemblPlants" id="PGSC0003DMT400083789"/>
    </source>
</evidence>
<keyword evidence="2" id="KW-0732">Signal</keyword>
<feature type="region of interest" description="Disordered" evidence="1">
    <location>
        <begin position="39"/>
        <end position="109"/>
    </location>
</feature>
<feature type="chain" id="PRO_5004013611" evidence="2">
    <location>
        <begin position="29"/>
        <end position="109"/>
    </location>
</feature>
<dbReference type="HOGENOM" id="CLU_2188614_0_0_1"/>
<dbReference type="Gramene" id="PGSC0003DMT400083789">
    <property type="protein sequence ID" value="PGSC0003DMT400083789"/>
    <property type="gene ID" value="PGSC0003DMG400033587"/>
</dbReference>
<feature type="compositionally biased region" description="Low complexity" evidence="1">
    <location>
        <begin position="66"/>
        <end position="79"/>
    </location>
</feature>
<dbReference type="PaxDb" id="4113-PGSC0003DMT400083789"/>
<evidence type="ECO:0000256" key="1">
    <source>
        <dbReference type="SAM" id="MobiDB-lite"/>
    </source>
</evidence>
<reference evidence="3" key="2">
    <citation type="submission" date="2015-06" db="UniProtKB">
        <authorList>
            <consortium name="EnsemblPlants"/>
        </authorList>
    </citation>
    <scope>IDENTIFICATION</scope>
    <source>
        <strain evidence="3">DM1-3 516 R44</strain>
    </source>
</reference>
<feature type="compositionally biased region" description="Pro residues" evidence="1">
    <location>
        <begin position="41"/>
        <end position="50"/>
    </location>
</feature>
<proteinExistence type="predicted"/>
<dbReference type="Proteomes" id="UP000011115">
    <property type="component" value="Unassembled WGS sequence"/>
</dbReference>
<reference evidence="4" key="1">
    <citation type="journal article" date="2011" name="Nature">
        <title>Genome sequence and analysis of the tuber crop potato.</title>
        <authorList>
            <consortium name="The Potato Genome Sequencing Consortium"/>
        </authorList>
    </citation>
    <scope>NUCLEOTIDE SEQUENCE [LARGE SCALE GENOMIC DNA]</scope>
    <source>
        <strain evidence="4">cv. DM1-3 516 R44</strain>
    </source>
</reference>